<feature type="transmembrane region" description="Helical" evidence="1">
    <location>
        <begin position="12"/>
        <end position="30"/>
    </location>
</feature>
<evidence type="ECO:0000313" key="4">
    <source>
        <dbReference type="Proteomes" id="UP000001203"/>
    </source>
</evidence>
<proteinExistence type="predicted"/>
<dbReference type="Pfam" id="PF06724">
    <property type="entry name" value="DUF1206"/>
    <property type="match status" value="3"/>
</dbReference>
<protein>
    <recommendedName>
        <fullName evidence="2">DUF1206 domain-containing protein</fullName>
    </recommendedName>
</protein>
<dbReference type="eggNOG" id="ENOG502Z854">
    <property type="taxonomic scope" value="Bacteria"/>
</dbReference>
<feature type="transmembrane region" description="Helical" evidence="1">
    <location>
        <begin position="235"/>
        <end position="253"/>
    </location>
</feature>
<dbReference type="RefSeq" id="WP_009545512.1">
    <property type="nucleotide sequence ID" value="NC_010546.1"/>
</dbReference>
<evidence type="ECO:0000313" key="3">
    <source>
        <dbReference type="EMBL" id="ACB52660.1"/>
    </source>
</evidence>
<organism evidence="3 4">
    <name type="scientific">Crocosphaera subtropica (strain ATCC 51142 / BH68)</name>
    <name type="common">Cyanothece sp. (strain ATCC 51142)</name>
    <dbReference type="NCBI Taxonomy" id="43989"/>
    <lineage>
        <taxon>Bacteria</taxon>
        <taxon>Bacillati</taxon>
        <taxon>Cyanobacteriota</taxon>
        <taxon>Cyanophyceae</taxon>
        <taxon>Oscillatoriophycideae</taxon>
        <taxon>Chroococcales</taxon>
        <taxon>Aphanothecaceae</taxon>
        <taxon>Crocosphaera</taxon>
        <taxon>Crocosphaera subtropica</taxon>
    </lineage>
</organism>
<keyword evidence="1" id="KW-0472">Membrane</keyword>
<feature type="transmembrane region" description="Helical" evidence="1">
    <location>
        <begin position="182"/>
        <end position="206"/>
    </location>
</feature>
<dbReference type="OrthoDB" id="5702018at2"/>
<dbReference type="InterPro" id="IPR009597">
    <property type="entry name" value="DUF1206"/>
</dbReference>
<feature type="domain" description="DUF1206" evidence="2">
    <location>
        <begin position="189"/>
        <end position="258"/>
    </location>
</feature>
<dbReference type="KEGG" id="cyt:cce_3312"/>
<dbReference type="HOGENOM" id="CLU_073530_0_0_3"/>
<accession>B1WY76</accession>
<dbReference type="Proteomes" id="UP000001203">
    <property type="component" value="Chromosome circular"/>
</dbReference>
<keyword evidence="1" id="KW-0812">Transmembrane</keyword>
<feature type="domain" description="DUF1206" evidence="2">
    <location>
        <begin position="9"/>
        <end position="76"/>
    </location>
</feature>
<feature type="transmembrane region" description="Helical" evidence="1">
    <location>
        <begin position="50"/>
        <end position="72"/>
    </location>
</feature>
<feature type="domain" description="DUF1206" evidence="2">
    <location>
        <begin position="92"/>
        <end position="163"/>
    </location>
</feature>
<dbReference type="EMBL" id="CP000806">
    <property type="protein sequence ID" value="ACB52660.1"/>
    <property type="molecule type" value="Genomic_DNA"/>
</dbReference>
<keyword evidence="4" id="KW-1185">Reference proteome</keyword>
<name>B1WY76_CROS5</name>
<dbReference type="STRING" id="43989.cce_3312"/>
<sequence length="277" mass="30334">MWVEKLARVGYAAKGVVYGTIGILAIQVAISAGGKTTDSSGALRTIASQPFGQFLLILVAIGLFCYSLWRLIEAIFDPESRKTDSKNIVKRIGYLFSGLIYGALGVQAVLLVTQASVSSQGSSNSTSDWTAKLMAQPFGRWLVALVGAIIIGVGFYRLYYAYKVKFRQRLNLRTVDVNTEKWIIGISRFGIAARGVIFLIIGGFFLQASRQYDPSEAKGLDGVLQTLAQQPYGKALLGIVALGLIAYSIYLLVQARYRQIPVANVSDRLQQELVNHR</sequence>
<reference evidence="3 4" key="1">
    <citation type="journal article" date="2008" name="Proc. Natl. Acad. Sci. U.S.A.">
        <title>The genome of Cyanothece 51142, a unicellular diazotrophic cyanobacterium important in the marine nitrogen cycle.</title>
        <authorList>
            <person name="Welsh E.A."/>
            <person name="Liberton M."/>
            <person name="Stoeckel J."/>
            <person name="Loh T."/>
            <person name="Elvitigala T."/>
            <person name="Wang C."/>
            <person name="Wollam A."/>
            <person name="Fulton R.S."/>
            <person name="Clifton S.W."/>
            <person name="Jacobs J.M."/>
            <person name="Aurora R."/>
            <person name="Ghosh B.K."/>
            <person name="Sherman L.A."/>
            <person name="Smith R.D."/>
            <person name="Wilson R.K."/>
            <person name="Pakrasi H.B."/>
        </authorList>
    </citation>
    <scope>NUCLEOTIDE SEQUENCE [LARGE SCALE GENOMIC DNA]</scope>
    <source>
        <strain evidence="4">ATCC 51142 / BH68</strain>
    </source>
</reference>
<gene>
    <name evidence="3" type="ordered locus">cce_3312</name>
</gene>
<feature type="transmembrane region" description="Helical" evidence="1">
    <location>
        <begin position="92"/>
        <end position="118"/>
    </location>
</feature>
<dbReference type="AlphaFoldDB" id="B1WY76"/>
<evidence type="ECO:0000259" key="2">
    <source>
        <dbReference type="Pfam" id="PF06724"/>
    </source>
</evidence>
<evidence type="ECO:0000256" key="1">
    <source>
        <dbReference type="SAM" id="Phobius"/>
    </source>
</evidence>
<feature type="transmembrane region" description="Helical" evidence="1">
    <location>
        <begin position="138"/>
        <end position="162"/>
    </location>
</feature>
<keyword evidence="1" id="KW-1133">Transmembrane helix</keyword>